<keyword evidence="2" id="KW-0175">Coiled coil</keyword>
<evidence type="ECO:0000256" key="1">
    <source>
        <dbReference type="ARBA" id="ARBA00006190"/>
    </source>
</evidence>
<dbReference type="AlphaFoldDB" id="A0A6G3MIE2"/>
<dbReference type="InterPro" id="IPR005024">
    <property type="entry name" value="Snf7_fam"/>
</dbReference>
<evidence type="ECO:0000256" key="2">
    <source>
        <dbReference type="SAM" id="Coils"/>
    </source>
</evidence>
<proteinExistence type="inferred from homology"/>
<reference evidence="3" key="1">
    <citation type="submission" date="2018-11" db="EMBL/GenBank/DDBJ databases">
        <title>Henneguya salminicola genome and transcriptome.</title>
        <authorList>
            <person name="Yahalomi D."/>
            <person name="Atkinson S.D."/>
            <person name="Neuhof M."/>
            <person name="Chang E.S."/>
            <person name="Philippe H."/>
            <person name="Cartwright P."/>
            <person name="Bartholomew J.L."/>
            <person name="Huchon D."/>
        </authorList>
    </citation>
    <scope>NUCLEOTIDE SEQUENCE</scope>
    <source>
        <strain evidence="3">Hz1</strain>
        <tissue evidence="3">Whole</tissue>
    </source>
</reference>
<organism evidence="3">
    <name type="scientific">Henneguya salminicola</name>
    <name type="common">Myxosporean</name>
    <dbReference type="NCBI Taxonomy" id="69463"/>
    <lineage>
        <taxon>Eukaryota</taxon>
        <taxon>Metazoa</taxon>
        <taxon>Cnidaria</taxon>
        <taxon>Myxozoa</taxon>
        <taxon>Myxosporea</taxon>
        <taxon>Bivalvulida</taxon>
        <taxon>Platysporina</taxon>
        <taxon>Myxobolidae</taxon>
        <taxon>Henneguya</taxon>
    </lineage>
</organism>
<comment type="similarity">
    <text evidence="1">Belongs to the SNF7 family.</text>
</comment>
<name>A0A6G3MIE2_HENSL</name>
<dbReference type="GO" id="GO:0007034">
    <property type="term" value="P:vacuolar transport"/>
    <property type="evidence" value="ECO:0007669"/>
    <property type="project" value="InterPro"/>
</dbReference>
<sequence>MPKADREFDEYINLKIEAKNLQREYSKSLKKSKSEHDKAKKALIKGDSVNARIFAENAIRFQTQATNLNILSSKVDAAAQGVQMAISTNKMTSSASKVVKLLSNSLSNKDLQNVKI</sequence>
<feature type="coiled-coil region" evidence="2">
    <location>
        <begin position="4"/>
        <end position="31"/>
    </location>
</feature>
<dbReference type="EMBL" id="GHBP01005052">
    <property type="protein sequence ID" value="NDJ93790.1"/>
    <property type="molecule type" value="Transcribed_RNA"/>
</dbReference>
<dbReference type="Gene3D" id="6.10.140.1230">
    <property type="match status" value="1"/>
</dbReference>
<accession>A0A6G3MIE2</accession>
<protein>
    <submittedName>
        <fullName evidence="3">Charged multivesicular body protein 1a (Trinotate prediction)</fullName>
    </submittedName>
</protein>
<evidence type="ECO:0000313" key="3">
    <source>
        <dbReference type="EMBL" id="NDJ93790.1"/>
    </source>
</evidence>
<dbReference type="PANTHER" id="PTHR10476">
    <property type="entry name" value="CHARGED MULTIVESICULAR BODY PROTEIN"/>
    <property type="match status" value="1"/>
</dbReference>